<dbReference type="EMBL" id="BGOW01000030">
    <property type="protein sequence ID" value="GCB01955.1"/>
    <property type="molecule type" value="Genomic_DNA"/>
</dbReference>
<dbReference type="AlphaFoldDB" id="A0A401JZW2"/>
<proteinExistence type="predicted"/>
<gene>
    <name evidence="1" type="ORF">SFMTTN_2769</name>
</gene>
<accession>A0A401JZW2</accession>
<protein>
    <submittedName>
        <fullName evidence="1">Uncharacterized protein</fullName>
    </submittedName>
</protein>
<evidence type="ECO:0000313" key="1">
    <source>
        <dbReference type="EMBL" id="GCB01955.1"/>
    </source>
</evidence>
<keyword evidence="2" id="KW-1185">Reference proteome</keyword>
<reference evidence="1 2" key="1">
    <citation type="journal article" date="2019" name="Front. Microbiol.">
        <title>Genomes of Neutrophilic Sulfur-Oxidizing Chemolithoautotrophs Representing 9 Proteobacterial Species From 8 Genera.</title>
        <authorList>
            <person name="Watanabe T."/>
            <person name="Kojima H."/>
            <person name="Umezawa K."/>
            <person name="Hori C."/>
            <person name="Takasuka T.E."/>
            <person name="Kato Y."/>
            <person name="Fukui M."/>
        </authorList>
    </citation>
    <scope>NUCLEOTIDE SEQUENCE [LARGE SCALE GENOMIC DNA]</scope>
    <source>
        <strain evidence="1 2">TTN</strain>
    </source>
</reference>
<dbReference type="Proteomes" id="UP000286806">
    <property type="component" value="Unassembled WGS sequence"/>
</dbReference>
<comment type="caution">
    <text evidence="1">The sequence shown here is derived from an EMBL/GenBank/DDBJ whole genome shotgun (WGS) entry which is preliminary data.</text>
</comment>
<name>A0A401JZW2_9PROT</name>
<organism evidence="1 2">
    <name type="scientific">Sulfuriferula multivorans</name>
    <dbReference type="NCBI Taxonomy" id="1559896"/>
    <lineage>
        <taxon>Bacteria</taxon>
        <taxon>Pseudomonadati</taxon>
        <taxon>Pseudomonadota</taxon>
        <taxon>Betaproteobacteria</taxon>
        <taxon>Nitrosomonadales</taxon>
        <taxon>Sulfuricellaceae</taxon>
        <taxon>Sulfuriferula</taxon>
    </lineage>
</organism>
<sequence length="45" mass="4773">MPTGLIKRGGNYSWVIHARDSDGTMLLGDFNDGSLSGSLTFSVAQ</sequence>
<evidence type="ECO:0000313" key="2">
    <source>
        <dbReference type="Proteomes" id="UP000286806"/>
    </source>
</evidence>